<keyword evidence="6 9" id="KW-0812">Transmembrane</keyword>
<evidence type="ECO:0000313" key="11">
    <source>
        <dbReference type="EMBL" id="MBT0994612.1"/>
    </source>
</evidence>
<proteinExistence type="inferred from homology"/>
<comment type="subcellular location">
    <subcellularLocation>
        <location evidence="1">Cell inner membrane</location>
        <topology evidence="1">Multi-pass membrane protein</topology>
    </subcellularLocation>
    <subcellularLocation>
        <location evidence="9">Cell membrane</location>
        <topology evidence="9">Multi-pass membrane protein</topology>
    </subcellularLocation>
</comment>
<reference evidence="11 12" key="1">
    <citation type="submission" date="2021-05" db="EMBL/GenBank/DDBJ databases">
        <title>Description of Cellulomonas sp. DKR-3 sp. nov.</title>
        <authorList>
            <person name="Dahal R.H."/>
            <person name="Chaudhary D.K."/>
        </authorList>
    </citation>
    <scope>NUCLEOTIDE SEQUENCE [LARGE SCALE GENOMIC DNA]</scope>
    <source>
        <strain evidence="11 12">DKR-3</strain>
    </source>
</reference>
<dbReference type="Pfam" id="PF01061">
    <property type="entry name" value="ABC2_membrane"/>
    <property type="match status" value="1"/>
</dbReference>
<evidence type="ECO:0000256" key="4">
    <source>
        <dbReference type="ARBA" id="ARBA00022475"/>
    </source>
</evidence>
<name>A0ABS5TZN1_9CELL</name>
<keyword evidence="8 9" id="KW-0472">Membrane</keyword>
<feature type="transmembrane region" description="Helical" evidence="9">
    <location>
        <begin position="105"/>
        <end position="131"/>
    </location>
</feature>
<organism evidence="11 12">
    <name type="scientific">Cellulomonas fulva</name>
    <dbReference type="NCBI Taxonomy" id="2835530"/>
    <lineage>
        <taxon>Bacteria</taxon>
        <taxon>Bacillati</taxon>
        <taxon>Actinomycetota</taxon>
        <taxon>Actinomycetes</taxon>
        <taxon>Micrococcales</taxon>
        <taxon>Cellulomonadaceae</taxon>
        <taxon>Cellulomonas</taxon>
    </lineage>
</organism>
<keyword evidence="4 9" id="KW-1003">Cell membrane</keyword>
<dbReference type="EMBL" id="JAHBOH010000001">
    <property type="protein sequence ID" value="MBT0994612.1"/>
    <property type="molecule type" value="Genomic_DNA"/>
</dbReference>
<evidence type="ECO:0000256" key="1">
    <source>
        <dbReference type="ARBA" id="ARBA00004429"/>
    </source>
</evidence>
<dbReference type="InterPro" id="IPR047817">
    <property type="entry name" value="ABC2_TM_bact-type"/>
</dbReference>
<sequence length="298" mass="32846">MRRTSTEPPAPEVPDSELDAPALAARHGLHRIGARPPLGQYLRDIWQRRHFLWTLASGRAYTRNTDNYLGQVWSVLNPLLLAGTYFLVFGVLLDTRGGTDNYVAFLTIGIFIFSHISSAITAGSTAITSNLSVVRALHFPRALLPLSVAVAELIALLPALGVMVVIVLLSGEPVTWSWLMLVPAIIVITVFNTGCALLAARIVASARDLRNLIPVGTRLLRYFSGVFYSIDHYTSGGVAGLILQYQPVAIYLQLVRSCLLEETPVQASLWWWGAGWAVVFLVVGFVLFWQAEERYGRD</sequence>
<dbReference type="InterPro" id="IPR013525">
    <property type="entry name" value="ABC2_TM"/>
</dbReference>
<evidence type="ECO:0000256" key="6">
    <source>
        <dbReference type="ARBA" id="ARBA00022692"/>
    </source>
</evidence>
<keyword evidence="5" id="KW-0997">Cell inner membrane</keyword>
<keyword evidence="12" id="KW-1185">Reference proteome</keyword>
<evidence type="ECO:0000256" key="5">
    <source>
        <dbReference type="ARBA" id="ARBA00022519"/>
    </source>
</evidence>
<protein>
    <recommendedName>
        <fullName evidence="9">Transport permease protein</fullName>
    </recommendedName>
</protein>
<comment type="caution">
    <text evidence="11">The sequence shown here is derived from an EMBL/GenBank/DDBJ whole genome shotgun (WGS) entry which is preliminary data.</text>
</comment>
<evidence type="ECO:0000256" key="7">
    <source>
        <dbReference type="ARBA" id="ARBA00022989"/>
    </source>
</evidence>
<dbReference type="PROSITE" id="PS51012">
    <property type="entry name" value="ABC_TM2"/>
    <property type="match status" value="1"/>
</dbReference>
<evidence type="ECO:0000256" key="8">
    <source>
        <dbReference type="ARBA" id="ARBA00023136"/>
    </source>
</evidence>
<dbReference type="Proteomes" id="UP000722125">
    <property type="component" value="Unassembled WGS sequence"/>
</dbReference>
<dbReference type="PANTHER" id="PTHR30413">
    <property type="entry name" value="INNER MEMBRANE TRANSPORT PERMEASE"/>
    <property type="match status" value="1"/>
</dbReference>
<evidence type="ECO:0000259" key="10">
    <source>
        <dbReference type="PROSITE" id="PS51012"/>
    </source>
</evidence>
<evidence type="ECO:0000313" key="12">
    <source>
        <dbReference type="Proteomes" id="UP000722125"/>
    </source>
</evidence>
<feature type="transmembrane region" description="Helical" evidence="9">
    <location>
        <begin position="143"/>
        <end position="170"/>
    </location>
</feature>
<feature type="transmembrane region" description="Helical" evidence="9">
    <location>
        <begin position="269"/>
        <end position="289"/>
    </location>
</feature>
<evidence type="ECO:0000256" key="2">
    <source>
        <dbReference type="ARBA" id="ARBA00007783"/>
    </source>
</evidence>
<dbReference type="RefSeq" id="WP_214349876.1">
    <property type="nucleotide sequence ID" value="NZ_JAHBOH010000001.1"/>
</dbReference>
<keyword evidence="7 9" id="KW-1133">Transmembrane helix</keyword>
<comment type="caution">
    <text evidence="9">Lacks conserved residue(s) required for the propagation of feature annotation.</text>
</comment>
<comment type="similarity">
    <text evidence="2 9">Belongs to the ABC-2 integral membrane protein family.</text>
</comment>
<keyword evidence="3 9" id="KW-0813">Transport</keyword>
<dbReference type="PANTHER" id="PTHR30413:SF8">
    <property type="entry name" value="TRANSPORT PERMEASE PROTEIN"/>
    <property type="match status" value="1"/>
</dbReference>
<feature type="domain" description="ABC transmembrane type-2" evidence="10">
    <location>
        <begin position="69"/>
        <end position="291"/>
    </location>
</feature>
<feature type="transmembrane region" description="Helical" evidence="9">
    <location>
        <begin position="176"/>
        <end position="200"/>
    </location>
</feature>
<evidence type="ECO:0000256" key="3">
    <source>
        <dbReference type="ARBA" id="ARBA00022448"/>
    </source>
</evidence>
<accession>A0ABS5TZN1</accession>
<gene>
    <name evidence="11" type="ORF">KIN34_09965</name>
</gene>
<evidence type="ECO:0000256" key="9">
    <source>
        <dbReference type="RuleBase" id="RU361157"/>
    </source>
</evidence>
<feature type="transmembrane region" description="Helical" evidence="9">
    <location>
        <begin position="72"/>
        <end position="93"/>
    </location>
</feature>